<keyword evidence="4" id="KW-1185">Reference proteome</keyword>
<dbReference type="SUPFAM" id="SSF47923">
    <property type="entry name" value="Ypt/Rab-GAP domain of gyp1p"/>
    <property type="match status" value="2"/>
</dbReference>
<dbReference type="PROSITE" id="PS50086">
    <property type="entry name" value="TBC_RABGAP"/>
    <property type="match status" value="1"/>
</dbReference>
<dbReference type="GO" id="GO:0031267">
    <property type="term" value="F:small GTPase binding"/>
    <property type="evidence" value="ECO:0007669"/>
    <property type="project" value="TreeGrafter"/>
</dbReference>
<dbReference type="GO" id="GO:0005096">
    <property type="term" value="F:GTPase activator activity"/>
    <property type="evidence" value="ECO:0007669"/>
    <property type="project" value="TreeGrafter"/>
</dbReference>
<organism evidence="3 4">
    <name type="scientific">Coemansia interrupta</name>
    <dbReference type="NCBI Taxonomy" id="1126814"/>
    <lineage>
        <taxon>Eukaryota</taxon>
        <taxon>Fungi</taxon>
        <taxon>Fungi incertae sedis</taxon>
        <taxon>Zoopagomycota</taxon>
        <taxon>Kickxellomycotina</taxon>
        <taxon>Kickxellomycetes</taxon>
        <taxon>Kickxellales</taxon>
        <taxon>Kickxellaceae</taxon>
        <taxon>Coemansia</taxon>
    </lineage>
</organism>
<evidence type="ECO:0000313" key="4">
    <source>
        <dbReference type="Proteomes" id="UP001140172"/>
    </source>
</evidence>
<name>A0A9W8LKR1_9FUNG</name>
<gene>
    <name evidence="3" type="ORF">GGI15_002684</name>
</gene>
<dbReference type="SMART" id="SM00164">
    <property type="entry name" value="TBC"/>
    <property type="match status" value="1"/>
</dbReference>
<dbReference type="Proteomes" id="UP001140172">
    <property type="component" value="Unassembled WGS sequence"/>
</dbReference>
<dbReference type="EMBL" id="JANBUM010000153">
    <property type="protein sequence ID" value="KAJ2783139.1"/>
    <property type="molecule type" value="Genomic_DNA"/>
</dbReference>
<dbReference type="Pfam" id="PF00566">
    <property type="entry name" value="RabGAP-TBC"/>
    <property type="match status" value="1"/>
</dbReference>
<dbReference type="AlphaFoldDB" id="A0A9W8LKR1"/>
<evidence type="ECO:0000259" key="2">
    <source>
        <dbReference type="PROSITE" id="PS50086"/>
    </source>
</evidence>
<dbReference type="Gene3D" id="1.10.8.270">
    <property type="entry name" value="putative rabgap domain of human tbc1 domain family member 14 like domains"/>
    <property type="match status" value="1"/>
</dbReference>
<comment type="caution">
    <text evidence="3">The sequence shown here is derived from an EMBL/GenBank/DDBJ whole genome shotgun (WGS) entry which is preliminary data.</text>
</comment>
<feature type="region of interest" description="Disordered" evidence="1">
    <location>
        <begin position="1"/>
        <end position="102"/>
    </location>
</feature>
<protein>
    <recommendedName>
        <fullName evidence="2">Rab-GAP TBC domain-containing protein</fullName>
    </recommendedName>
</protein>
<feature type="compositionally biased region" description="Pro residues" evidence="1">
    <location>
        <begin position="74"/>
        <end position="87"/>
    </location>
</feature>
<sequence>MHTTRPGASDATRRRRRRSVRNALTRTRSAGDLGRCSSHAAARLPRHASLPALRTHPPSPRSRPDATPTDRHPSPPAVPRSQPPTPSARPGALQLRRRTGSALSIATTGKPTLHLPLPPFLPTLSPACTSFAHAEATAAGPGGGRTPPPASWSPAVATAHGMLCRLAGVASVSPAEHPVSCVEWTRLVEEALGGRREARVRVRRLARAVAVAPEARPALWAALAQGVETAEDTMGLPVEDIDLDVLRTADDPRVVGSLRHVLHSYCHARPATGYCQGMDKIAHALLRALGAPTQASAAATALHVFHLLLDRILPPDMFHAPLARLMDDQRVLACLVARRLPRLAHHLHLLDASLAPVTFSWFATLFAGVLPDPLLWRLWDVVLVEHCYAPVFEAALVVLAVVERELVACVVAEQVYGVLQGAGVRAGEMGDRVFARRAFAEDGARVSMSEIEVIRCTLGIT</sequence>
<feature type="domain" description="Rab-GAP TBC" evidence="2">
    <location>
        <begin position="210"/>
        <end position="386"/>
    </location>
</feature>
<dbReference type="InterPro" id="IPR000195">
    <property type="entry name" value="Rab-GAP-TBC_dom"/>
</dbReference>
<accession>A0A9W8LKR1</accession>
<dbReference type="InterPro" id="IPR050302">
    <property type="entry name" value="Rab_GAP_TBC_domain"/>
</dbReference>
<dbReference type="Gene3D" id="1.10.472.80">
    <property type="entry name" value="Ypt/Rab-GAP domain of gyp1p, domain 3"/>
    <property type="match status" value="1"/>
</dbReference>
<dbReference type="PANTHER" id="PTHR47219:SF20">
    <property type="entry name" value="TBC1 DOMAIN FAMILY MEMBER 2B"/>
    <property type="match status" value="1"/>
</dbReference>
<dbReference type="InterPro" id="IPR035969">
    <property type="entry name" value="Rab-GAP_TBC_sf"/>
</dbReference>
<dbReference type="OrthoDB" id="294251at2759"/>
<evidence type="ECO:0000313" key="3">
    <source>
        <dbReference type="EMBL" id="KAJ2783139.1"/>
    </source>
</evidence>
<feature type="compositionally biased region" description="Basic and acidic residues" evidence="1">
    <location>
        <begin position="62"/>
        <end position="73"/>
    </location>
</feature>
<dbReference type="PANTHER" id="PTHR47219">
    <property type="entry name" value="RAB GTPASE-ACTIVATING PROTEIN 1-LIKE"/>
    <property type="match status" value="1"/>
</dbReference>
<reference evidence="3" key="1">
    <citation type="submission" date="2022-07" db="EMBL/GenBank/DDBJ databases">
        <title>Phylogenomic reconstructions and comparative analyses of Kickxellomycotina fungi.</title>
        <authorList>
            <person name="Reynolds N.K."/>
            <person name="Stajich J.E."/>
            <person name="Barry K."/>
            <person name="Grigoriev I.V."/>
            <person name="Crous P."/>
            <person name="Smith M.E."/>
        </authorList>
    </citation>
    <scope>NUCLEOTIDE SEQUENCE</scope>
    <source>
        <strain evidence="3">BCRC 34489</strain>
    </source>
</reference>
<proteinExistence type="predicted"/>
<evidence type="ECO:0000256" key="1">
    <source>
        <dbReference type="SAM" id="MobiDB-lite"/>
    </source>
</evidence>